<organism evidence="2 3">
    <name type="scientific">Senna tora</name>
    <dbReference type="NCBI Taxonomy" id="362788"/>
    <lineage>
        <taxon>Eukaryota</taxon>
        <taxon>Viridiplantae</taxon>
        <taxon>Streptophyta</taxon>
        <taxon>Embryophyta</taxon>
        <taxon>Tracheophyta</taxon>
        <taxon>Spermatophyta</taxon>
        <taxon>Magnoliopsida</taxon>
        <taxon>eudicotyledons</taxon>
        <taxon>Gunneridae</taxon>
        <taxon>Pentapetalae</taxon>
        <taxon>rosids</taxon>
        <taxon>fabids</taxon>
        <taxon>Fabales</taxon>
        <taxon>Fabaceae</taxon>
        <taxon>Caesalpinioideae</taxon>
        <taxon>Cassia clade</taxon>
        <taxon>Senna</taxon>
    </lineage>
</organism>
<name>A0A834SYT5_9FABA</name>
<comment type="caution">
    <text evidence="2">The sequence shown here is derived from an EMBL/GenBank/DDBJ whole genome shotgun (WGS) entry which is preliminary data.</text>
</comment>
<feature type="compositionally biased region" description="Basic and acidic residues" evidence="1">
    <location>
        <begin position="14"/>
        <end position="23"/>
    </location>
</feature>
<dbReference type="Proteomes" id="UP000634136">
    <property type="component" value="Unassembled WGS sequence"/>
</dbReference>
<evidence type="ECO:0000313" key="3">
    <source>
        <dbReference type="Proteomes" id="UP000634136"/>
    </source>
</evidence>
<gene>
    <name evidence="2" type="ORF">G2W53_032728</name>
</gene>
<dbReference type="EMBL" id="JAAIUW010000010">
    <property type="protein sequence ID" value="KAF7811752.1"/>
    <property type="molecule type" value="Genomic_DNA"/>
</dbReference>
<protein>
    <submittedName>
        <fullName evidence="2">Uncharacterized protein</fullName>
    </submittedName>
</protein>
<evidence type="ECO:0000313" key="2">
    <source>
        <dbReference type="EMBL" id="KAF7811752.1"/>
    </source>
</evidence>
<feature type="region of interest" description="Disordered" evidence="1">
    <location>
        <begin position="1"/>
        <end position="23"/>
    </location>
</feature>
<proteinExistence type="predicted"/>
<dbReference type="AlphaFoldDB" id="A0A834SYT5"/>
<accession>A0A834SYT5</accession>
<keyword evidence="3" id="KW-1185">Reference proteome</keyword>
<evidence type="ECO:0000256" key="1">
    <source>
        <dbReference type="SAM" id="MobiDB-lite"/>
    </source>
</evidence>
<reference evidence="2" key="1">
    <citation type="submission" date="2020-09" db="EMBL/GenBank/DDBJ databases">
        <title>Genome-Enabled Discovery of Anthraquinone Biosynthesis in Senna tora.</title>
        <authorList>
            <person name="Kang S.-H."/>
            <person name="Pandey R.P."/>
            <person name="Lee C.-M."/>
            <person name="Sim J.-S."/>
            <person name="Jeong J.-T."/>
            <person name="Choi B.-S."/>
            <person name="Jung M."/>
            <person name="Ginzburg D."/>
            <person name="Zhao K."/>
            <person name="Won S.Y."/>
            <person name="Oh T.-J."/>
            <person name="Yu Y."/>
            <person name="Kim N.-H."/>
            <person name="Lee O.R."/>
            <person name="Lee T.-H."/>
            <person name="Bashyal P."/>
            <person name="Kim T.-S."/>
            <person name="Lee W.-H."/>
            <person name="Kawkins C."/>
            <person name="Kim C.-K."/>
            <person name="Kim J.S."/>
            <person name="Ahn B.O."/>
            <person name="Rhee S.Y."/>
            <person name="Sohng J.K."/>
        </authorList>
    </citation>
    <scope>NUCLEOTIDE SEQUENCE</scope>
    <source>
        <tissue evidence="2">Leaf</tissue>
    </source>
</reference>
<sequence>MRWMDRGCVIDVAGGEKDGEREE</sequence>